<feature type="compositionally biased region" description="Low complexity" evidence="1">
    <location>
        <begin position="64"/>
        <end position="105"/>
    </location>
</feature>
<evidence type="ECO:0000313" key="4">
    <source>
        <dbReference type="Proteomes" id="UP000027265"/>
    </source>
</evidence>
<dbReference type="OrthoDB" id="843225at2759"/>
<organism evidence="3 4">
    <name type="scientific">Jaapia argillacea MUCL 33604</name>
    <dbReference type="NCBI Taxonomy" id="933084"/>
    <lineage>
        <taxon>Eukaryota</taxon>
        <taxon>Fungi</taxon>
        <taxon>Dikarya</taxon>
        <taxon>Basidiomycota</taxon>
        <taxon>Agaricomycotina</taxon>
        <taxon>Agaricomycetes</taxon>
        <taxon>Agaricomycetidae</taxon>
        <taxon>Jaapiales</taxon>
        <taxon>Jaapiaceae</taxon>
        <taxon>Jaapia</taxon>
    </lineage>
</organism>
<feature type="region of interest" description="Disordered" evidence="1">
    <location>
        <begin position="332"/>
        <end position="367"/>
    </location>
</feature>
<accession>A0A067PPN2</accession>
<feature type="domain" description="UspA" evidence="2">
    <location>
        <begin position="186"/>
        <end position="330"/>
    </location>
</feature>
<dbReference type="SUPFAM" id="SSF52402">
    <property type="entry name" value="Adenine nucleotide alpha hydrolases-like"/>
    <property type="match status" value="1"/>
</dbReference>
<reference evidence="4" key="1">
    <citation type="journal article" date="2014" name="Proc. Natl. Acad. Sci. U.S.A.">
        <title>Extensive sampling of basidiomycete genomes demonstrates inadequacy of the white-rot/brown-rot paradigm for wood decay fungi.</title>
        <authorList>
            <person name="Riley R."/>
            <person name="Salamov A.A."/>
            <person name="Brown D.W."/>
            <person name="Nagy L.G."/>
            <person name="Floudas D."/>
            <person name="Held B.W."/>
            <person name="Levasseur A."/>
            <person name="Lombard V."/>
            <person name="Morin E."/>
            <person name="Otillar R."/>
            <person name="Lindquist E.A."/>
            <person name="Sun H."/>
            <person name="LaButti K.M."/>
            <person name="Schmutz J."/>
            <person name="Jabbour D."/>
            <person name="Luo H."/>
            <person name="Baker S.E."/>
            <person name="Pisabarro A.G."/>
            <person name="Walton J.D."/>
            <person name="Blanchette R.A."/>
            <person name="Henrissat B."/>
            <person name="Martin F."/>
            <person name="Cullen D."/>
            <person name="Hibbett D.S."/>
            <person name="Grigoriev I.V."/>
        </authorList>
    </citation>
    <scope>NUCLEOTIDE SEQUENCE [LARGE SCALE GENOMIC DNA]</scope>
    <source>
        <strain evidence="4">MUCL 33604</strain>
    </source>
</reference>
<dbReference type="InterPro" id="IPR006016">
    <property type="entry name" value="UspA"/>
</dbReference>
<name>A0A067PPN2_9AGAM</name>
<dbReference type="InParanoid" id="A0A067PPN2"/>
<gene>
    <name evidence="3" type="ORF">JAAARDRAFT_36235</name>
</gene>
<dbReference type="STRING" id="933084.A0A067PPN2"/>
<dbReference type="PANTHER" id="PTHR47815:SF1">
    <property type="entry name" value="UNIVERSAL STRESS PROTEIN A FAMILY PROTEIN C25B2.10"/>
    <property type="match status" value="1"/>
</dbReference>
<dbReference type="Gene3D" id="3.40.50.620">
    <property type="entry name" value="HUPs"/>
    <property type="match status" value="1"/>
</dbReference>
<dbReference type="Pfam" id="PF00582">
    <property type="entry name" value="Usp"/>
    <property type="match status" value="1"/>
</dbReference>
<feature type="compositionally biased region" description="Basic and acidic residues" evidence="1">
    <location>
        <begin position="342"/>
        <end position="353"/>
    </location>
</feature>
<feature type="compositionally biased region" description="Pro residues" evidence="1">
    <location>
        <begin position="135"/>
        <end position="149"/>
    </location>
</feature>
<feature type="compositionally biased region" description="Low complexity" evidence="1">
    <location>
        <begin position="1"/>
        <end position="19"/>
    </location>
</feature>
<feature type="compositionally biased region" description="Gly residues" evidence="1">
    <location>
        <begin position="49"/>
        <end position="63"/>
    </location>
</feature>
<dbReference type="CDD" id="cd23659">
    <property type="entry name" value="USP_At3g01520-like"/>
    <property type="match status" value="1"/>
</dbReference>
<dbReference type="InterPro" id="IPR014729">
    <property type="entry name" value="Rossmann-like_a/b/a_fold"/>
</dbReference>
<feature type="compositionally biased region" description="Pro residues" evidence="1">
    <location>
        <begin position="20"/>
        <end position="30"/>
    </location>
</feature>
<proteinExistence type="predicted"/>
<evidence type="ECO:0000256" key="1">
    <source>
        <dbReference type="SAM" id="MobiDB-lite"/>
    </source>
</evidence>
<evidence type="ECO:0000259" key="2">
    <source>
        <dbReference type="Pfam" id="PF00582"/>
    </source>
</evidence>
<dbReference type="HOGENOM" id="CLU_060788_0_1_1"/>
<dbReference type="AlphaFoldDB" id="A0A067PPN2"/>
<feature type="compositionally biased region" description="Pro residues" evidence="1">
    <location>
        <begin position="106"/>
        <end position="120"/>
    </location>
</feature>
<protein>
    <recommendedName>
        <fullName evidence="2">UspA domain-containing protein</fullName>
    </recommendedName>
</protein>
<evidence type="ECO:0000313" key="3">
    <source>
        <dbReference type="EMBL" id="KDQ56744.1"/>
    </source>
</evidence>
<sequence>MKHHSSSSPYPHSSQSRPTTPSPSSPPLPPATSSGYFPRTTSLTNNTGGIWGVGGGGGSGTGTPVGSRPGTASSVYTTNTMTTTTTATPMGSTTSIISPAPISFPMSPPSTEPSPSPSYAPLPTNSPFTYSSPLPMSPNPNSNPIPTPGYTPKVSFDTFEDPSSSMFSYTLRVKSSNYLRSKGTRVFLCAASDDESGKKALDWACEDLVQDGDELIVYRGIEEAELQKDHDLVRDEARDLMRHIQEKCVEYDADRKLSIMVEFIAGKIPSTLDRLIALYRPDSLVVGTRGQRGLVAWSAGMGGLMGVGGAVGSVSKYCLSHSPVPVIVVRPESKVKKSREKRRADPKRGRHFDGLPATPLSPAPTRT</sequence>
<dbReference type="PANTHER" id="PTHR47815">
    <property type="entry name" value="UNIVERSAL STRESS PROTEIN A FAMILY PROTEIN C25B2.10"/>
    <property type="match status" value="1"/>
</dbReference>
<feature type="region of interest" description="Disordered" evidence="1">
    <location>
        <begin position="1"/>
        <end position="149"/>
    </location>
</feature>
<dbReference type="Proteomes" id="UP000027265">
    <property type="component" value="Unassembled WGS sequence"/>
</dbReference>
<keyword evidence="4" id="KW-1185">Reference proteome</keyword>
<dbReference type="EMBL" id="KL197721">
    <property type="protein sequence ID" value="KDQ56744.1"/>
    <property type="molecule type" value="Genomic_DNA"/>
</dbReference>